<evidence type="ECO:0000313" key="1">
    <source>
        <dbReference type="EMBL" id="CAI0470811.1"/>
    </source>
</evidence>
<accession>A0AAV0PKJ6</accession>
<comment type="caution">
    <text evidence="1">The sequence shown here is derived from an EMBL/GenBank/DDBJ whole genome shotgun (WGS) entry which is preliminary data.</text>
</comment>
<reference evidence="1" key="1">
    <citation type="submission" date="2022-08" db="EMBL/GenBank/DDBJ databases">
        <authorList>
            <person name="Gutierrez-Valencia J."/>
        </authorList>
    </citation>
    <scope>NUCLEOTIDE SEQUENCE</scope>
</reference>
<dbReference type="Proteomes" id="UP001154282">
    <property type="component" value="Unassembled WGS sequence"/>
</dbReference>
<proteinExistence type="predicted"/>
<protein>
    <submittedName>
        <fullName evidence="1">Uncharacterized protein</fullName>
    </submittedName>
</protein>
<gene>
    <name evidence="1" type="ORF">LITE_LOCUS38693</name>
</gene>
<keyword evidence="2" id="KW-1185">Reference proteome</keyword>
<dbReference type="AlphaFoldDB" id="A0AAV0PKJ6"/>
<name>A0AAV0PKJ6_9ROSI</name>
<sequence length="105" mass="12125">RCTTIGPASADCRYEESSLLLGRLKKKGYEFLFMLDSIKPQEAAEKRKKLNLVKECAYKLLLDDNWGKRKTDGVVDAMLVLENVQMKRVRCFAITSARFYYACYV</sequence>
<organism evidence="1 2">
    <name type="scientific">Linum tenue</name>
    <dbReference type="NCBI Taxonomy" id="586396"/>
    <lineage>
        <taxon>Eukaryota</taxon>
        <taxon>Viridiplantae</taxon>
        <taxon>Streptophyta</taxon>
        <taxon>Embryophyta</taxon>
        <taxon>Tracheophyta</taxon>
        <taxon>Spermatophyta</taxon>
        <taxon>Magnoliopsida</taxon>
        <taxon>eudicotyledons</taxon>
        <taxon>Gunneridae</taxon>
        <taxon>Pentapetalae</taxon>
        <taxon>rosids</taxon>
        <taxon>fabids</taxon>
        <taxon>Malpighiales</taxon>
        <taxon>Linaceae</taxon>
        <taxon>Linum</taxon>
    </lineage>
</organism>
<evidence type="ECO:0000313" key="2">
    <source>
        <dbReference type="Proteomes" id="UP001154282"/>
    </source>
</evidence>
<dbReference type="EMBL" id="CAMGYJ010000009">
    <property type="protein sequence ID" value="CAI0470811.1"/>
    <property type="molecule type" value="Genomic_DNA"/>
</dbReference>
<feature type="non-terminal residue" evidence="1">
    <location>
        <position position="1"/>
    </location>
</feature>